<feature type="transmembrane region" description="Helical" evidence="10">
    <location>
        <begin position="344"/>
        <end position="369"/>
    </location>
</feature>
<evidence type="ECO:0000256" key="2">
    <source>
        <dbReference type="ARBA" id="ARBA00010794"/>
    </source>
</evidence>
<keyword evidence="4" id="KW-0808">Transferase</keyword>
<feature type="transmembrane region" description="Helical" evidence="10">
    <location>
        <begin position="77"/>
        <end position="96"/>
    </location>
</feature>
<feature type="transmembrane region" description="Helical" evidence="10">
    <location>
        <begin position="303"/>
        <end position="324"/>
    </location>
</feature>
<feature type="transmembrane region" description="Helical" evidence="10">
    <location>
        <begin position="257"/>
        <end position="282"/>
    </location>
</feature>
<evidence type="ECO:0000313" key="11">
    <source>
        <dbReference type="EMBL" id="KII70676.1"/>
    </source>
</evidence>
<keyword evidence="7" id="KW-0256">Endoplasmic reticulum</keyword>
<dbReference type="GO" id="GO:0004168">
    <property type="term" value="F:dolichol kinase activity"/>
    <property type="evidence" value="ECO:0007669"/>
    <property type="project" value="UniProtKB-EC"/>
</dbReference>
<feature type="transmembrane region" description="Helical" evidence="10">
    <location>
        <begin position="222"/>
        <end position="245"/>
    </location>
</feature>
<feature type="transmembrane region" description="Helical" evidence="10">
    <location>
        <begin position="408"/>
        <end position="427"/>
    </location>
</feature>
<feature type="transmembrane region" description="Helical" evidence="10">
    <location>
        <begin position="116"/>
        <end position="149"/>
    </location>
</feature>
<keyword evidence="6 11" id="KW-0418">Kinase</keyword>
<comment type="similarity">
    <text evidence="2">Belongs to the polyprenol kinase family.</text>
</comment>
<dbReference type="PANTHER" id="PTHR13205:SF15">
    <property type="entry name" value="DOLICHOL KINASE"/>
    <property type="match status" value="1"/>
</dbReference>
<feature type="transmembrane region" description="Helical" evidence="10">
    <location>
        <begin position="36"/>
        <end position="56"/>
    </location>
</feature>
<name>A0A0C2MTN9_THEKT</name>
<feature type="transmembrane region" description="Helical" evidence="10">
    <location>
        <begin position="9"/>
        <end position="30"/>
    </location>
</feature>
<evidence type="ECO:0000256" key="4">
    <source>
        <dbReference type="ARBA" id="ARBA00022679"/>
    </source>
</evidence>
<dbReference type="EC" id="2.7.1.108" evidence="3"/>
<feature type="transmembrane region" description="Helical" evidence="10">
    <location>
        <begin position="161"/>
        <end position="179"/>
    </location>
</feature>
<protein>
    <recommendedName>
        <fullName evidence="3">dolichol kinase</fullName>
        <ecNumber evidence="3">2.7.1.108</ecNumber>
    </recommendedName>
</protein>
<keyword evidence="5 10" id="KW-0812">Transmembrane</keyword>
<keyword evidence="9 10" id="KW-0472">Membrane</keyword>
<evidence type="ECO:0000313" key="12">
    <source>
        <dbReference type="Proteomes" id="UP000031668"/>
    </source>
</evidence>
<dbReference type="OrthoDB" id="5986415at2759"/>
<reference evidence="11 12" key="1">
    <citation type="journal article" date="2014" name="Genome Biol. Evol.">
        <title>The genome of the myxosporean Thelohanellus kitauei shows adaptations to nutrient acquisition within its fish host.</title>
        <authorList>
            <person name="Yang Y."/>
            <person name="Xiong J."/>
            <person name="Zhou Z."/>
            <person name="Huo F."/>
            <person name="Miao W."/>
            <person name="Ran C."/>
            <person name="Liu Y."/>
            <person name="Zhang J."/>
            <person name="Feng J."/>
            <person name="Wang M."/>
            <person name="Wang M."/>
            <person name="Wang L."/>
            <person name="Yao B."/>
        </authorList>
    </citation>
    <scope>NUCLEOTIDE SEQUENCE [LARGE SCALE GENOMIC DNA]</scope>
    <source>
        <strain evidence="11">Wuqing</strain>
    </source>
</reference>
<evidence type="ECO:0000256" key="10">
    <source>
        <dbReference type="SAM" id="Phobius"/>
    </source>
</evidence>
<dbReference type="EMBL" id="JWZT01001996">
    <property type="protein sequence ID" value="KII70676.1"/>
    <property type="molecule type" value="Genomic_DNA"/>
</dbReference>
<dbReference type="OMA" id="EIHWPGT"/>
<feature type="transmembrane region" description="Helical" evidence="10">
    <location>
        <begin position="528"/>
        <end position="545"/>
    </location>
</feature>
<proteinExistence type="inferred from homology"/>
<keyword evidence="12" id="KW-1185">Reference proteome</keyword>
<feature type="transmembrane region" description="Helical" evidence="10">
    <location>
        <begin position="439"/>
        <end position="462"/>
    </location>
</feature>
<evidence type="ECO:0000256" key="7">
    <source>
        <dbReference type="ARBA" id="ARBA00022824"/>
    </source>
</evidence>
<feature type="transmembrane region" description="Helical" evidence="10">
    <location>
        <begin position="191"/>
        <end position="210"/>
    </location>
</feature>
<dbReference type="Proteomes" id="UP000031668">
    <property type="component" value="Unassembled WGS sequence"/>
</dbReference>
<gene>
    <name evidence="11" type="ORF">RF11_10607</name>
</gene>
<dbReference type="InterPro" id="IPR032974">
    <property type="entry name" value="Polypren_kinase"/>
</dbReference>
<evidence type="ECO:0000256" key="1">
    <source>
        <dbReference type="ARBA" id="ARBA00004477"/>
    </source>
</evidence>
<organism evidence="11 12">
    <name type="scientific">Thelohanellus kitauei</name>
    <name type="common">Myxosporean</name>
    <dbReference type="NCBI Taxonomy" id="669202"/>
    <lineage>
        <taxon>Eukaryota</taxon>
        <taxon>Metazoa</taxon>
        <taxon>Cnidaria</taxon>
        <taxon>Myxozoa</taxon>
        <taxon>Myxosporea</taxon>
        <taxon>Bivalvulida</taxon>
        <taxon>Platysporina</taxon>
        <taxon>Myxobolidae</taxon>
        <taxon>Thelohanellus</taxon>
    </lineage>
</organism>
<dbReference type="GO" id="GO:0005789">
    <property type="term" value="C:endoplasmic reticulum membrane"/>
    <property type="evidence" value="ECO:0007669"/>
    <property type="project" value="UniProtKB-SubCell"/>
</dbReference>
<comment type="subcellular location">
    <subcellularLocation>
        <location evidence="1">Endoplasmic reticulum membrane</location>
        <topology evidence="1">Multi-pass membrane protein</topology>
    </subcellularLocation>
</comment>
<evidence type="ECO:0000256" key="3">
    <source>
        <dbReference type="ARBA" id="ARBA00012132"/>
    </source>
</evidence>
<evidence type="ECO:0000256" key="8">
    <source>
        <dbReference type="ARBA" id="ARBA00022989"/>
    </source>
</evidence>
<feature type="transmembrane region" description="Helical" evidence="10">
    <location>
        <begin position="474"/>
        <end position="496"/>
    </location>
</feature>
<accession>A0A0C2MTN9</accession>
<feature type="transmembrane region" description="Helical" evidence="10">
    <location>
        <begin position="502"/>
        <end position="521"/>
    </location>
</feature>
<sequence>MKPAKKNKWWLGTTLLETLVLFSIHSIMIWKMNNFGTIKYCYLLTSLLQVVLRAVGYRGTWAMTSDWFKSKRHANMGLAYSFYLPQIFLMALHINYDLTIPFFRNSSFSPLIMDYIYISYCMNLIVITIIAFSESLYSSKIFIIFLCLLYPIIELGVYNKHYSFHIPCIMFAVLVFYLSRYFPECFTYGEYSIFCQVIVLNSLLLFQKYYIKIIPYKKLFKIQLSTSIILSCIFASFATIVIYSLSNALYNRAAHRWGILFEFFSFICSCSVLLLSLQIALARQNIIQLLKWFLDYIFVSHRFCLVMWLLFCVLITIVYLWIVFKNPNICQATILRKFFHFIVVFAYIPAIILDVEFLSIASSLMLWLFCVNEAIRLSKFTKISSVINSGITPYLTKSNSWFIVPNHFLLLIATSLPLWTMNFVYFGSFSNSHNAYRKIYLLSTLGSVGIGDAVASVVGVKFGRHKLCLGRKSIEGMLASIVFQFTFFAILFRIFSKTIFPLYFDLIFLICAVVTSLLEALTMQEDNIIVPVITISLMIALFPSTDGI</sequence>
<dbReference type="AlphaFoldDB" id="A0A0C2MTN9"/>
<evidence type="ECO:0000256" key="5">
    <source>
        <dbReference type="ARBA" id="ARBA00022692"/>
    </source>
</evidence>
<dbReference type="PANTHER" id="PTHR13205">
    <property type="entry name" value="TRANSMEMBRANE PROTEIN 15-RELATED"/>
    <property type="match status" value="1"/>
</dbReference>
<keyword evidence="8 10" id="KW-1133">Transmembrane helix</keyword>
<dbReference type="GO" id="GO:0043048">
    <property type="term" value="P:dolichyl monophosphate biosynthetic process"/>
    <property type="evidence" value="ECO:0007669"/>
    <property type="project" value="TreeGrafter"/>
</dbReference>
<evidence type="ECO:0000256" key="6">
    <source>
        <dbReference type="ARBA" id="ARBA00022777"/>
    </source>
</evidence>
<evidence type="ECO:0000256" key="9">
    <source>
        <dbReference type="ARBA" id="ARBA00023136"/>
    </source>
</evidence>
<comment type="caution">
    <text evidence="11">The sequence shown here is derived from an EMBL/GenBank/DDBJ whole genome shotgun (WGS) entry which is preliminary data.</text>
</comment>